<proteinExistence type="predicted"/>
<sequence>MLLAMGKLCRMGARGATPERPKVRASSPGRARPSPREGAFATFQGGRNVGCER</sequence>
<keyword evidence="3" id="KW-1185">Reference proteome</keyword>
<gene>
    <name evidence="2" type="ORF">GCM10011517_12330</name>
</gene>
<dbReference type="Proteomes" id="UP000606730">
    <property type="component" value="Unassembled WGS sequence"/>
</dbReference>
<dbReference type="AlphaFoldDB" id="A0A917AG61"/>
<reference evidence="2" key="1">
    <citation type="journal article" date="2014" name="Int. J. Syst. Evol. Microbiol.">
        <title>Complete genome sequence of Corynebacterium casei LMG S-19264T (=DSM 44701T), isolated from a smear-ripened cheese.</title>
        <authorList>
            <consortium name="US DOE Joint Genome Institute (JGI-PGF)"/>
            <person name="Walter F."/>
            <person name="Albersmeier A."/>
            <person name="Kalinowski J."/>
            <person name="Ruckert C."/>
        </authorList>
    </citation>
    <scope>NUCLEOTIDE SEQUENCE</scope>
    <source>
        <strain evidence="2">CGMCC 1.16012</strain>
    </source>
</reference>
<accession>A0A917AG61</accession>
<name>A0A917AG61_9RHOB</name>
<dbReference type="EMBL" id="BMKN01000001">
    <property type="protein sequence ID" value="GGE46166.1"/>
    <property type="molecule type" value="Genomic_DNA"/>
</dbReference>
<organism evidence="2 3">
    <name type="scientific">Actibacterium pelagium</name>
    <dbReference type="NCBI Taxonomy" id="2029103"/>
    <lineage>
        <taxon>Bacteria</taxon>
        <taxon>Pseudomonadati</taxon>
        <taxon>Pseudomonadota</taxon>
        <taxon>Alphaproteobacteria</taxon>
        <taxon>Rhodobacterales</taxon>
        <taxon>Roseobacteraceae</taxon>
        <taxon>Actibacterium</taxon>
    </lineage>
</organism>
<feature type="region of interest" description="Disordered" evidence="1">
    <location>
        <begin position="9"/>
        <end position="53"/>
    </location>
</feature>
<protein>
    <submittedName>
        <fullName evidence="2">Uncharacterized protein</fullName>
    </submittedName>
</protein>
<reference evidence="2" key="2">
    <citation type="submission" date="2020-09" db="EMBL/GenBank/DDBJ databases">
        <authorList>
            <person name="Sun Q."/>
            <person name="Zhou Y."/>
        </authorList>
    </citation>
    <scope>NUCLEOTIDE SEQUENCE</scope>
    <source>
        <strain evidence="2">CGMCC 1.16012</strain>
    </source>
</reference>
<evidence type="ECO:0000256" key="1">
    <source>
        <dbReference type="SAM" id="MobiDB-lite"/>
    </source>
</evidence>
<evidence type="ECO:0000313" key="2">
    <source>
        <dbReference type="EMBL" id="GGE46166.1"/>
    </source>
</evidence>
<evidence type="ECO:0000313" key="3">
    <source>
        <dbReference type="Proteomes" id="UP000606730"/>
    </source>
</evidence>
<comment type="caution">
    <text evidence="2">The sequence shown here is derived from an EMBL/GenBank/DDBJ whole genome shotgun (WGS) entry which is preliminary data.</text>
</comment>